<dbReference type="GO" id="GO:0000272">
    <property type="term" value="P:polysaccharide catabolic process"/>
    <property type="evidence" value="ECO:0007669"/>
    <property type="project" value="UniProtKB-KW"/>
</dbReference>
<dbReference type="InterPro" id="IPR017853">
    <property type="entry name" value="GH"/>
</dbReference>
<dbReference type="CDD" id="cd06548">
    <property type="entry name" value="GH18_chitinase"/>
    <property type="match status" value="1"/>
</dbReference>
<dbReference type="PROSITE" id="PS51910">
    <property type="entry name" value="GH18_2"/>
    <property type="match status" value="1"/>
</dbReference>
<keyword evidence="5 10" id="KW-0378">Hydrolase</keyword>
<evidence type="ECO:0000256" key="4">
    <source>
        <dbReference type="ARBA" id="ARBA00022525"/>
    </source>
</evidence>
<dbReference type="InterPro" id="IPR050314">
    <property type="entry name" value="Glycosyl_Hydrlase_18"/>
</dbReference>
<sequence length="437" mass="49444">MGFSKFLDKLKGNDQAPHPGSYQGGQHQAIYQPPMQQPYQPQMRQTYQPSEGKRMVGYFTNWGIYGPKYFPSMIPATHLTHLMYAFANVKPDTGTVYLTDAWADVEIHYEGDSWNDQGTNLYGNFKALYKLKQANRGLKVLLSIGGWTYRENFRSLVNPGHRAEFARSAAAIVEDVGLDGLDIDWEYPDNDAEQHALVDLLRLCREALDDLARRKGSPRRYEVSIAAPCGAHVYEKLRIQELDRYLDFWNLMAYDLSGSWSQRADHQAALYAASPGSLCVDQAVSFYRSRGVPPQKIVLGIPAYGRRFLNTDGIGHPFHGVGAEEGLVPYRTLLTHDCQVIEDKRLGASFTYNPQTKELVSYDSPAIIATKADYINRNQLGGAMFWSLELDLRPGEDIHSPGLVTLMAQHMDGGLRREENELMYPFSKYDNLREGRI</sequence>
<evidence type="ECO:0000256" key="10">
    <source>
        <dbReference type="RuleBase" id="RU000489"/>
    </source>
</evidence>
<evidence type="ECO:0000313" key="14">
    <source>
        <dbReference type="Proteomes" id="UP000620104"/>
    </source>
</evidence>
<dbReference type="EC" id="3.2.1.14" evidence="3"/>
<dbReference type="GO" id="GO:0005576">
    <property type="term" value="C:extracellular region"/>
    <property type="evidence" value="ECO:0007669"/>
    <property type="project" value="UniProtKB-SubCell"/>
</dbReference>
<evidence type="ECO:0000256" key="7">
    <source>
        <dbReference type="ARBA" id="ARBA00023277"/>
    </source>
</evidence>
<dbReference type="InterPro" id="IPR011583">
    <property type="entry name" value="Chitinase_II/V-like_cat"/>
</dbReference>
<keyword evidence="8 10" id="KW-0326">Glycosidase</keyword>
<dbReference type="GO" id="GO:0008843">
    <property type="term" value="F:endochitinase activity"/>
    <property type="evidence" value="ECO:0007669"/>
    <property type="project" value="UniProtKB-EC"/>
</dbReference>
<evidence type="ECO:0000256" key="11">
    <source>
        <dbReference type="RuleBase" id="RU004453"/>
    </source>
</evidence>
<dbReference type="GO" id="GO:0008061">
    <property type="term" value="F:chitin binding"/>
    <property type="evidence" value="ECO:0007669"/>
    <property type="project" value="InterPro"/>
</dbReference>
<name>A0A8H3U0N7_9TREE</name>
<evidence type="ECO:0000256" key="9">
    <source>
        <dbReference type="ARBA" id="ARBA00023326"/>
    </source>
</evidence>
<dbReference type="Pfam" id="PF00704">
    <property type="entry name" value="Glyco_hydro_18"/>
    <property type="match status" value="1"/>
</dbReference>
<dbReference type="SUPFAM" id="SSF51445">
    <property type="entry name" value="(Trans)glycosidases"/>
    <property type="match status" value="1"/>
</dbReference>
<dbReference type="PANTHER" id="PTHR11177:SF317">
    <property type="entry name" value="CHITINASE 12-RELATED"/>
    <property type="match status" value="1"/>
</dbReference>
<gene>
    <name evidence="13" type="ORF">NliqN6_6720</name>
</gene>
<dbReference type="Gene3D" id="3.10.50.10">
    <property type="match status" value="1"/>
</dbReference>
<dbReference type="Proteomes" id="UP000620104">
    <property type="component" value="Unassembled WGS sequence"/>
</dbReference>
<comment type="caution">
    <text evidence="13">The sequence shown here is derived from an EMBL/GenBank/DDBJ whole genome shotgun (WGS) entry which is preliminary data.</text>
</comment>
<dbReference type="InterPro" id="IPR001223">
    <property type="entry name" value="Glyco_hydro18_cat"/>
</dbReference>
<evidence type="ECO:0000256" key="8">
    <source>
        <dbReference type="ARBA" id="ARBA00023295"/>
    </source>
</evidence>
<keyword evidence="14" id="KW-1185">Reference proteome</keyword>
<keyword evidence="9" id="KW-0624">Polysaccharide degradation</keyword>
<evidence type="ECO:0000256" key="2">
    <source>
        <dbReference type="ARBA" id="ARBA00004613"/>
    </source>
</evidence>
<evidence type="ECO:0000313" key="13">
    <source>
        <dbReference type="EMBL" id="GHJ90318.1"/>
    </source>
</evidence>
<dbReference type="SMART" id="SM00636">
    <property type="entry name" value="Glyco_18"/>
    <property type="match status" value="1"/>
</dbReference>
<evidence type="ECO:0000256" key="3">
    <source>
        <dbReference type="ARBA" id="ARBA00012729"/>
    </source>
</evidence>
<dbReference type="InterPro" id="IPR001579">
    <property type="entry name" value="Glyco_hydro_18_chit_AS"/>
</dbReference>
<dbReference type="GO" id="GO:0006032">
    <property type="term" value="P:chitin catabolic process"/>
    <property type="evidence" value="ECO:0007669"/>
    <property type="project" value="UniProtKB-KW"/>
</dbReference>
<evidence type="ECO:0000256" key="5">
    <source>
        <dbReference type="ARBA" id="ARBA00022801"/>
    </source>
</evidence>
<dbReference type="AlphaFoldDB" id="A0A8H3U0N7"/>
<organism evidence="13 14">
    <name type="scientific">Naganishia liquefaciens</name>
    <dbReference type="NCBI Taxonomy" id="104408"/>
    <lineage>
        <taxon>Eukaryota</taxon>
        <taxon>Fungi</taxon>
        <taxon>Dikarya</taxon>
        <taxon>Basidiomycota</taxon>
        <taxon>Agaricomycotina</taxon>
        <taxon>Tremellomycetes</taxon>
        <taxon>Filobasidiales</taxon>
        <taxon>Filobasidiaceae</taxon>
        <taxon>Naganishia</taxon>
    </lineage>
</organism>
<dbReference type="InterPro" id="IPR029070">
    <property type="entry name" value="Chitinase_insertion_sf"/>
</dbReference>
<dbReference type="OrthoDB" id="76388at2759"/>
<keyword evidence="7" id="KW-0119">Carbohydrate metabolism</keyword>
<evidence type="ECO:0000256" key="6">
    <source>
        <dbReference type="ARBA" id="ARBA00023024"/>
    </source>
</evidence>
<dbReference type="Gene3D" id="3.20.20.80">
    <property type="entry name" value="Glycosidases"/>
    <property type="match status" value="1"/>
</dbReference>
<comment type="similarity">
    <text evidence="11">Belongs to the glycosyl hydrolase 18 family.</text>
</comment>
<evidence type="ECO:0000256" key="1">
    <source>
        <dbReference type="ARBA" id="ARBA00000822"/>
    </source>
</evidence>
<reference evidence="13" key="1">
    <citation type="submission" date="2020-07" db="EMBL/GenBank/DDBJ databases">
        <title>Draft Genome Sequence of a Deep-Sea Yeast, Naganishia (Cryptococcus) liquefaciens strain N6.</title>
        <authorList>
            <person name="Han Y.W."/>
            <person name="Kajitani R."/>
            <person name="Morimoto H."/>
            <person name="Parhat M."/>
            <person name="Tsubouchi H."/>
            <person name="Bakenova O."/>
            <person name="Ogata M."/>
            <person name="Argunhan B."/>
            <person name="Aoki R."/>
            <person name="Kajiwara S."/>
            <person name="Itoh T."/>
            <person name="Iwasaki H."/>
        </authorList>
    </citation>
    <scope>NUCLEOTIDE SEQUENCE</scope>
    <source>
        <strain evidence="13">N6</strain>
    </source>
</reference>
<keyword evidence="6" id="KW-0146">Chitin degradation</keyword>
<dbReference type="SUPFAM" id="SSF54556">
    <property type="entry name" value="Chitinase insertion domain"/>
    <property type="match status" value="1"/>
</dbReference>
<comment type="catalytic activity">
    <reaction evidence="1">
        <text>Random endo-hydrolysis of N-acetyl-beta-D-glucosaminide (1-&gt;4)-beta-linkages in chitin and chitodextrins.</text>
        <dbReference type="EC" id="3.2.1.14"/>
    </reaction>
</comment>
<dbReference type="EMBL" id="BLZA01000058">
    <property type="protein sequence ID" value="GHJ90318.1"/>
    <property type="molecule type" value="Genomic_DNA"/>
</dbReference>
<evidence type="ECO:0000259" key="12">
    <source>
        <dbReference type="PROSITE" id="PS51910"/>
    </source>
</evidence>
<dbReference type="PROSITE" id="PS01095">
    <property type="entry name" value="GH18_1"/>
    <property type="match status" value="1"/>
</dbReference>
<keyword evidence="4" id="KW-0964">Secreted</keyword>
<proteinExistence type="inferred from homology"/>
<dbReference type="FunFam" id="3.20.20.80:FF:000075">
    <property type="entry name" value="Sporulation-specific chitinase"/>
    <property type="match status" value="1"/>
</dbReference>
<accession>A0A8H3U0N7</accession>
<feature type="domain" description="GH18" evidence="12">
    <location>
        <begin position="53"/>
        <end position="414"/>
    </location>
</feature>
<comment type="subcellular location">
    <subcellularLocation>
        <location evidence="2">Secreted</location>
    </subcellularLocation>
</comment>
<dbReference type="PANTHER" id="PTHR11177">
    <property type="entry name" value="CHITINASE"/>
    <property type="match status" value="1"/>
</dbReference>
<protein>
    <recommendedName>
        <fullName evidence="3">chitinase</fullName>
        <ecNumber evidence="3">3.2.1.14</ecNumber>
    </recommendedName>
</protein>